<organism evidence="2">
    <name type="scientific">Anopheles darlingi</name>
    <name type="common">Mosquito</name>
    <dbReference type="NCBI Taxonomy" id="43151"/>
    <lineage>
        <taxon>Eukaryota</taxon>
        <taxon>Metazoa</taxon>
        <taxon>Ecdysozoa</taxon>
        <taxon>Arthropoda</taxon>
        <taxon>Hexapoda</taxon>
        <taxon>Insecta</taxon>
        <taxon>Pterygota</taxon>
        <taxon>Neoptera</taxon>
        <taxon>Endopterygota</taxon>
        <taxon>Diptera</taxon>
        <taxon>Nematocera</taxon>
        <taxon>Culicoidea</taxon>
        <taxon>Culicidae</taxon>
        <taxon>Anophelinae</taxon>
        <taxon>Anopheles</taxon>
    </lineage>
</organism>
<protein>
    <submittedName>
        <fullName evidence="2">Uncharacterized protein</fullName>
    </submittedName>
</protein>
<proteinExistence type="predicted"/>
<evidence type="ECO:0000313" key="2">
    <source>
        <dbReference type="EMBL" id="MBW74357.1"/>
    </source>
</evidence>
<dbReference type="EMBL" id="GGFL01010179">
    <property type="protein sequence ID" value="MBW74357.1"/>
    <property type="molecule type" value="Transcribed_RNA"/>
</dbReference>
<dbReference type="AlphaFoldDB" id="A0A2M4DA01"/>
<evidence type="ECO:0000256" key="1">
    <source>
        <dbReference type="SAM" id="Phobius"/>
    </source>
</evidence>
<sequence>MPSIGLWFDCGPMATVLLTLMVVVNSLSVSATISRVAPPLLSAIDGASDWGPAAPLDWKPNPSVAIGGTLVVMLLLLLLLLVVSS</sequence>
<reference evidence="2" key="1">
    <citation type="submission" date="2018-01" db="EMBL/GenBank/DDBJ databases">
        <title>An insight into the sialome of Amazonian anophelines.</title>
        <authorList>
            <person name="Ribeiro J.M."/>
            <person name="Scarpassa V."/>
            <person name="Calvo E."/>
        </authorList>
    </citation>
    <scope>NUCLEOTIDE SEQUENCE</scope>
</reference>
<accession>A0A2M4DA01</accession>
<name>A0A2M4DA01_ANODA</name>
<keyword evidence="1" id="KW-1133">Transmembrane helix</keyword>
<keyword evidence="1" id="KW-0812">Transmembrane</keyword>
<feature type="transmembrane region" description="Helical" evidence="1">
    <location>
        <begin position="66"/>
        <end position="83"/>
    </location>
</feature>
<keyword evidence="1" id="KW-0472">Membrane</keyword>